<accession>A0ABD6A737</accession>
<dbReference type="Proteomes" id="UP001596547">
    <property type="component" value="Unassembled WGS sequence"/>
</dbReference>
<sequence length="72" mass="8223">MTSKRDLEKRLDTLEPSHPDEERIFVAVIGGDDDAPTGWLSPAEYERHYGDLPESDFEYTIKWGGRESASHD</sequence>
<dbReference type="GeneID" id="79315129"/>
<evidence type="ECO:0000313" key="1">
    <source>
        <dbReference type="EMBL" id="MFC7316147.1"/>
    </source>
</evidence>
<keyword evidence="2" id="KW-1185">Reference proteome</keyword>
<name>A0ABD6A737_9EURY</name>
<dbReference type="AlphaFoldDB" id="A0ABD6A737"/>
<reference evidence="1 2" key="1">
    <citation type="journal article" date="2019" name="Int. J. Syst. Evol. Microbiol.">
        <title>The Global Catalogue of Microorganisms (GCM) 10K type strain sequencing project: providing services to taxonomists for standard genome sequencing and annotation.</title>
        <authorList>
            <consortium name="The Broad Institute Genomics Platform"/>
            <consortium name="The Broad Institute Genome Sequencing Center for Infectious Disease"/>
            <person name="Wu L."/>
            <person name="Ma J."/>
        </authorList>
    </citation>
    <scope>NUCLEOTIDE SEQUENCE [LARGE SCALE GENOMIC DNA]</scope>
    <source>
        <strain evidence="1 2">PSR21</strain>
    </source>
</reference>
<protein>
    <submittedName>
        <fullName evidence="1">Uncharacterized protein</fullName>
    </submittedName>
</protein>
<comment type="caution">
    <text evidence="1">The sequence shown here is derived from an EMBL/GenBank/DDBJ whole genome shotgun (WGS) entry which is preliminary data.</text>
</comment>
<proteinExistence type="predicted"/>
<dbReference type="EMBL" id="JBHTBF010000001">
    <property type="protein sequence ID" value="MFC7316147.1"/>
    <property type="molecule type" value="Genomic_DNA"/>
</dbReference>
<evidence type="ECO:0000313" key="2">
    <source>
        <dbReference type="Proteomes" id="UP001596547"/>
    </source>
</evidence>
<gene>
    <name evidence="1" type="ORF">ACFQPE_04965</name>
</gene>
<dbReference type="RefSeq" id="WP_276305542.1">
    <property type="nucleotide sequence ID" value="NZ_CP119992.1"/>
</dbReference>
<organism evidence="1 2">
    <name type="scientific">Halomarina halobia</name>
    <dbReference type="NCBI Taxonomy" id="3033386"/>
    <lineage>
        <taxon>Archaea</taxon>
        <taxon>Methanobacteriati</taxon>
        <taxon>Methanobacteriota</taxon>
        <taxon>Stenosarchaea group</taxon>
        <taxon>Halobacteria</taxon>
        <taxon>Halobacteriales</taxon>
        <taxon>Natronomonadaceae</taxon>
        <taxon>Halomarina</taxon>
    </lineage>
</organism>